<sequence>MKKSYIIIAISLSINIVLIFLLISMNNRLNIVEEFTDRDRKDEVATYRELEENLSKQVTDLMNKIKYIENYYSSIDEVVQNVSDLKSNFPRLENLLFNLSDINIISGVAKNIEIKDDSVSLNVRLNDILYGEDAVKTLMDKGYTRQDAEDKGHYVSHTNKEMRTFEVSKDCQVYCISEIGLVECSVDDYIEKTTREIKENFEDDSTFVLIDGKVIQIYQAYIPDK</sequence>
<dbReference type="Proteomes" id="UP001144256">
    <property type="component" value="Unassembled WGS sequence"/>
</dbReference>
<reference evidence="2" key="1">
    <citation type="submission" date="2022-06" db="EMBL/GenBank/DDBJ databases">
        <title>Vallitalea longa sp. nov., an anaerobic bacterium isolated from marine sediment.</title>
        <authorList>
            <person name="Hirano S."/>
            <person name="Terahara T."/>
            <person name="Mori K."/>
            <person name="Hamada M."/>
            <person name="Matsumoto R."/>
            <person name="Kobayashi T."/>
        </authorList>
    </citation>
    <scope>NUCLEOTIDE SEQUENCE</scope>
    <source>
        <strain evidence="2">SH18-1</strain>
    </source>
</reference>
<protein>
    <submittedName>
        <fullName evidence="2">Uncharacterized protein</fullName>
    </submittedName>
</protein>
<comment type="caution">
    <text evidence="2">The sequence shown here is derived from an EMBL/GenBank/DDBJ whole genome shotgun (WGS) entry which is preliminary data.</text>
</comment>
<dbReference type="AlphaFoldDB" id="A0A9W6DHY8"/>
<evidence type="ECO:0000313" key="2">
    <source>
        <dbReference type="EMBL" id="GKX31953.1"/>
    </source>
</evidence>
<proteinExistence type="predicted"/>
<gene>
    <name evidence="2" type="ORF">SH1V18_44330</name>
</gene>
<feature type="transmembrane region" description="Helical" evidence="1">
    <location>
        <begin position="6"/>
        <end position="23"/>
    </location>
</feature>
<evidence type="ECO:0000256" key="1">
    <source>
        <dbReference type="SAM" id="Phobius"/>
    </source>
</evidence>
<keyword evidence="1" id="KW-1133">Transmembrane helix</keyword>
<evidence type="ECO:0000313" key="3">
    <source>
        <dbReference type="Proteomes" id="UP001144256"/>
    </source>
</evidence>
<organism evidence="2 3">
    <name type="scientific">Vallitalea longa</name>
    <dbReference type="NCBI Taxonomy" id="2936439"/>
    <lineage>
        <taxon>Bacteria</taxon>
        <taxon>Bacillati</taxon>
        <taxon>Bacillota</taxon>
        <taxon>Clostridia</taxon>
        <taxon>Lachnospirales</taxon>
        <taxon>Vallitaleaceae</taxon>
        <taxon>Vallitalea</taxon>
    </lineage>
</organism>
<keyword evidence="1" id="KW-0812">Transmembrane</keyword>
<accession>A0A9W6DHY8</accession>
<name>A0A9W6DHY8_9FIRM</name>
<dbReference type="RefSeq" id="WP_281819305.1">
    <property type="nucleotide sequence ID" value="NZ_BRLB01000023.1"/>
</dbReference>
<keyword evidence="3" id="KW-1185">Reference proteome</keyword>
<dbReference type="EMBL" id="BRLB01000023">
    <property type="protein sequence ID" value="GKX31953.1"/>
    <property type="molecule type" value="Genomic_DNA"/>
</dbReference>
<keyword evidence="1" id="KW-0472">Membrane</keyword>